<dbReference type="SUPFAM" id="SSF54292">
    <property type="entry name" value="2Fe-2S ferredoxin-like"/>
    <property type="match status" value="1"/>
</dbReference>
<dbReference type="AlphaFoldDB" id="A0A933W9G2"/>
<evidence type="ECO:0000313" key="12">
    <source>
        <dbReference type="Proteomes" id="UP000696931"/>
    </source>
</evidence>
<feature type="domain" description="2Fe-2S ferredoxin-type" evidence="8">
    <location>
        <begin position="1"/>
        <end position="72"/>
    </location>
</feature>
<dbReference type="CDD" id="cd02753">
    <property type="entry name" value="MopB_Formate-Dh-H"/>
    <property type="match status" value="1"/>
</dbReference>
<dbReference type="InterPro" id="IPR050123">
    <property type="entry name" value="Prok_molybdopt-oxidoreductase"/>
</dbReference>
<evidence type="ECO:0000256" key="4">
    <source>
        <dbReference type="ARBA" id="ARBA00022737"/>
    </source>
</evidence>
<dbReference type="GO" id="GO:0015942">
    <property type="term" value="P:formate metabolic process"/>
    <property type="evidence" value="ECO:0007669"/>
    <property type="project" value="InterPro"/>
</dbReference>
<dbReference type="InterPro" id="IPR017896">
    <property type="entry name" value="4Fe4S_Fe-S-bd"/>
</dbReference>
<dbReference type="EMBL" id="JACRIW010000099">
    <property type="protein sequence ID" value="MBI5170592.1"/>
    <property type="molecule type" value="Genomic_DNA"/>
</dbReference>
<accession>A0A933W9G2</accession>
<dbReference type="InterPro" id="IPR009010">
    <property type="entry name" value="Asp_de-COase-like_dom_sf"/>
</dbReference>
<dbReference type="SUPFAM" id="SSF54862">
    <property type="entry name" value="4Fe-4S ferredoxins"/>
    <property type="match status" value="1"/>
</dbReference>
<evidence type="ECO:0000259" key="9">
    <source>
        <dbReference type="PROSITE" id="PS51379"/>
    </source>
</evidence>
<protein>
    <submittedName>
        <fullName evidence="11">Formate dehydrogenase subunit alpha</fullName>
    </submittedName>
</protein>
<organism evidence="11 12">
    <name type="scientific">Eiseniibacteriota bacterium</name>
    <dbReference type="NCBI Taxonomy" id="2212470"/>
    <lineage>
        <taxon>Bacteria</taxon>
        <taxon>Candidatus Eiseniibacteriota</taxon>
    </lineage>
</organism>
<dbReference type="PANTHER" id="PTHR43105:SF14">
    <property type="entry name" value="FORMATE DEHYDROGENASE H"/>
    <property type="match status" value="1"/>
</dbReference>
<dbReference type="Pfam" id="PF01568">
    <property type="entry name" value="Molydop_binding"/>
    <property type="match status" value="1"/>
</dbReference>
<dbReference type="Gene3D" id="3.30.70.20">
    <property type="match status" value="1"/>
</dbReference>
<evidence type="ECO:0000256" key="3">
    <source>
        <dbReference type="ARBA" id="ARBA00022723"/>
    </source>
</evidence>
<evidence type="ECO:0000256" key="1">
    <source>
        <dbReference type="ARBA" id="ARBA00007023"/>
    </source>
</evidence>
<dbReference type="Gene3D" id="3.40.228.10">
    <property type="entry name" value="Dimethylsulfoxide Reductase, domain 2"/>
    <property type="match status" value="1"/>
</dbReference>
<dbReference type="InterPro" id="IPR017900">
    <property type="entry name" value="4Fe4S_Fe_S_CS"/>
</dbReference>
<keyword evidence="5" id="KW-0560">Oxidoreductase</keyword>
<feature type="domain" description="4Fe-4S ferredoxin-type" evidence="9">
    <location>
        <begin position="164"/>
        <end position="193"/>
    </location>
</feature>
<name>A0A933W9G2_UNCEI</name>
<keyword evidence="3" id="KW-0479">Metal-binding</keyword>
<dbReference type="InterPro" id="IPR041924">
    <property type="entry name" value="Formate_Dh-H_N"/>
</dbReference>
<dbReference type="PANTHER" id="PTHR43105">
    <property type="entry name" value="RESPIRATORY NITRATE REDUCTASE"/>
    <property type="match status" value="1"/>
</dbReference>
<dbReference type="NCBIfam" id="TIGR01591">
    <property type="entry name" value="Fdh-alpha"/>
    <property type="match status" value="1"/>
</dbReference>
<dbReference type="SMART" id="SM00926">
    <property type="entry name" value="Molybdop_Fe4S4"/>
    <property type="match status" value="1"/>
</dbReference>
<dbReference type="GO" id="GO:0046872">
    <property type="term" value="F:metal ion binding"/>
    <property type="evidence" value="ECO:0007669"/>
    <property type="project" value="UniProtKB-KW"/>
</dbReference>
<dbReference type="CDD" id="cd00508">
    <property type="entry name" value="MopB_CT_Fdh-Nap-like"/>
    <property type="match status" value="1"/>
</dbReference>
<dbReference type="InterPro" id="IPR027467">
    <property type="entry name" value="MopterinOxRdtase_cofactor_BS"/>
</dbReference>
<dbReference type="GO" id="GO:0043546">
    <property type="term" value="F:molybdopterin cofactor binding"/>
    <property type="evidence" value="ECO:0007669"/>
    <property type="project" value="InterPro"/>
</dbReference>
<dbReference type="PROSITE" id="PS51669">
    <property type="entry name" value="4FE4S_MOW_BIS_MGD"/>
    <property type="match status" value="1"/>
</dbReference>
<reference evidence="11" key="1">
    <citation type="submission" date="2020-07" db="EMBL/GenBank/DDBJ databases">
        <title>Huge and variable diversity of episymbiotic CPR bacteria and DPANN archaea in groundwater ecosystems.</title>
        <authorList>
            <person name="He C.Y."/>
            <person name="Keren R."/>
            <person name="Whittaker M."/>
            <person name="Farag I.F."/>
            <person name="Doudna J."/>
            <person name="Cate J.H.D."/>
            <person name="Banfield J.F."/>
        </authorList>
    </citation>
    <scope>NUCLEOTIDE SEQUENCE</scope>
    <source>
        <strain evidence="11">NC_groundwater_1813_Pr3_B-0.1um_71_17</strain>
    </source>
</reference>
<keyword evidence="2" id="KW-0004">4Fe-4S</keyword>
<gene>
    <name evidence="11" type="primary">fdhF</name>
    <name evidence="11" type="ORF">HZA61_13975</name>
</gene>
<dbReference type="InterPro" id="IPR036010">
    <property type="entry name" value="2Fe-2S_ferredoxin-like_sf"/>
</dbReference>
<dbReference type="InterPro" id="IPR006478">
    <property type="entry name" value="Formate_DH_asu"/>
</dbReference>
<evidence type="ECO:0000256" key="7">
    <source>
        <dbReference type="ARBA" id="ARBA00023014"/>
    </source>
</evidence>
<keyword evidence="4" id="KW-0677">Repeat</keyword>
<dbReference type="InterPro" id="IPR006657">
    <property type="entry name" value="MoPterin_dinucl-bd_dom"/>
</dbReference>
<dbReference type="SUPFAM" id="SSF50692">
    <property type="entry name" value="ADC-like"/>
    <property type="match status" value="1"/>
</dbReference>
<sequence length="874" mass="93708">MITVDGKAVEARGTLLDVCRAAGADVPAMCKDDRLSVGGHCRSCMIEVDGRMVAACSTPARDGADVCTTSERVVAYRRDLGELMLSESRPQGRVGRRVAAWGADGSRYGLAPKTERRDTSHPFIRFDADACILCRRCLRACEELQGQFVYAIEGRGADARLAWGGGPFAESGCVSCGACVTACPSGALTNRDLERAERVARPGEAHVTRTTCGYCGVGCQLDVHVAGDGGAARVTHVEGAADSPVNHGHLCVKGRFAHGFSRHPDRLTTPLVRRDGVLQPATWDEAYAVIAEGFARHRGALAGLSSSRCTNEENYLFQKFVRGALGTNDVDCCARVCHGPSAAGMRLSLGTGAATNSLADIEQADLLFVTGSNTTEAHPVTGARIRQAALGGTPLVVIDPRRIELAAIADVHLQNRPGTNVPLLNAIAHVLVEERMVDEEFVAARTEGWDEYRAFVRLCSPEASESVTGVSAQQVRRAAHLLGRSRRPMLCHGLGVTEHLQGSEAVMLLVNLALLRGAIGRVGVGVNPLRGQNNVQGAADMGCQPDSTTGYAPVDDPSARERFERVWGRPLPTNVGRRLPQMLADARSGRLKCLFVFGEDVVQTDPDTTRTREALANLELLVVQELFLSETAKIAHVVLPAASFLEKDGTFTNGERRIQRVRAALPPLEGTRPDWRILCDLMAACGWPQPFEKPADVMDEIARVNPAFTGVSYAALEGHGLQWPVPEAGHPGTPILHRESFPRGRGKLTCVEFVSSPERGGPLTLTTGRVLEHYNCGTMTRRSGLDALVGEDVLEMHATDAAARGLADGDLAAVTSAHGATALRVRVSGRMAPGTVFTTFHFPDSCTNLLVGEVRDRLSDCPEYKVIAVEVARK</sequence>
<feature type="domain" description="4Fe-4S Mo/W bis-MGD-type" evidence="10">
    <location>
        <begin position="205"/>
        <end position="265"/>
    </location>
</feature>
<evidence type="ECO:0000259" key="10">
    <source>
        <dbReference type="PROSITE" id="PS51669"/>
    </source>
</evidence>
<evidence type="ECO:0000259" key="8">
    <source>
        <dbReference type="PROSITE" id="PS51085"/>
    </source>
</evidence>
<dbReference type="PROSITE" id="PS51379">
    <property type="entry name" value="4FE4S_FER_2"/>
    <property type="match status" value="2"/>
</dbReference>
<dbReference type="SUPFAM" id="SSF53706">
    <property type="entry name" value="Formate dehydrogenase/DMSO reductase, domains 1-3"/>
    <property type="match status" value="1"/>
</dbReference>
<feature type="domain" description="4Fe-4S ferredoxin-type" evidence="9">
    <location>
        <begin position="122"/>
        <end position="153"/>
    </location>
</feature>
<dbReference type="Gene3D" id="3.10.20.740">
    <property type="match status" value="1"/>
</dbReference>
<dbReference type="Gene3D" id="3.40.50.740">
    <property type="match status" value="1"/>
</dbReference>
<evidence type="ECO:0000256" key="6">
    <source>
        <dbReference type="ARBA" id="ARBA00023004"/>
    </source>
</evidence>
<dbReference type="GO" id="GO:0022904">
    <property type="term" value="P:respiratory electron transport chain"/>
    <property type="evidence" value="ECO:0007669"/>
    <property type="project" value="TreeGrafter"/>
</dbReference>
<dbReference type="Gene3D" id="2.40.40.20">
    <property type="match status" value="1"/>
</dbReference>
<dbReference type="CDD" id="cd00207">
    <property type="entry name" value="fer2"/>
    <property type="match status" value="1"/>
</dbReference>
<dbReference type="PROSITE" id="PS51085">
    <property type="entry name" value="2FE2S_FER_2"/>
    <property type="match status" value="1"/>
</dbReference>
<dbReference type="PROSITE" id="PS00551">
    <property type="entry name" value="MOLYBDOPTERIN_PROK_1"/>
    <property type="match status" value="1"/>
</dbReference>
<dbReference type="Pfam" id="PF13510">
    <property type="entry name" value="Fer2_4"/>
    <property type="match status" value="1"/>
</dbReference>
<dbReference type="Pfam" id="PF12838">
    <property type="entry name" value="Fer4_7"/>
    <property type="match status" value="1"/>
</dbReference>
<dbReference type="InterPro" id="IPR006656">
    <property type="entry name" value="Mopterin_OxRdtase"/>
</dbReference>
<dbReference type="Gene3D" id="2.20.25.90">
    <property type="entry name" value="ADC-like domains"/>
    <property type="match status" value="1"/>
</dbReference>
<dbReference type="Proteomes" id="UP000696931">
    <property type="component" value="Unassembled WGS sequence"/>
</dbReference>
<dbReference type="PIRSF" id="PIRSF036643">
    <property type="entry name" value="FDH_alpha"/>
    <property type="match status" value="1"/>
</dbReference>
<dbReference type="Pfam" id="PF00384">
    <property type="entry name" value="Molybdopterin"/>
    <property type="match status" value="1"/>
</dbReference>
<keyword evidence="7" id="KW-0411">Iron-sulfur</keyword>
<dbReference type="GO" id="GO:0016020">
    <property type="term" value="C:membrane"/>
    <property type="evidence" value="ECO:0007669"/>
    <property type="project" value="TreeGrafter"/>
</dbReference>
<dbReference type="GO" id="GO:0008863">
    <property type="term" value="F:formate dehydrogenase (NAD+) activity"/>
    <property type="evidence" value="ECO:0007669"/>
    <property type="project" value="InterPro"/>
</dbReference>
<dbReference type="GO" id="GO:0051539">
    <property type="term" value="F:4 iron, 4 sulfur cluster binding"/>
    <property type="evidence" value="ECO:0007669"/>
    <property type="project" value="UniProtKB-KW"/>
</dbReference>
<dbReference type="FunFam" id="3.30.70.20:FF:000035">
    <property type="entry name" value="Iron hydrogenase 1"/>
    <property type="match status" value="1"/>
</dbReference>
<dbReference type="Pfam" id="PF04879">
    <property type="entry name" value="Molybdop_Fe4S4"/>
    <property type="match status" value="1"/>
</dbReference>
<evidence type="ECO:0000256" key="5">
    <source>
        <dbReference type="ARBA" id="ARBA00023002"/>
    </source>
</evidence>
<dbReference type="GO" id="GO:0003954">
    <property type="term" value="F:NADH dehydrogenase activity"/>
    <property type="evidence" value="ECO:0007669"/>
    <property type="project" value="TreeGrafter"/>
</dbReference>
<evidence type="ECO:0000313" key="11">
    <source>
        <dbReference type="EMBL" id="MBI5170592.1"/>
    </source>
</evidence>
<comment type="caution">
    <text evidence="11">The sequence shown here is derived from an EMBL/GenBank/DDBJ whole genome shotgun (WGS) entry which is preliminary data.</text>
</comment>
<evidence type="ECO:0000256" key="2">
    <source>
        <dbReference type="ARBA" id="ARBA00022485"/>
    </source>
</evidence>
<proteinExistence type="inferred from homology"/>
<dbReference type="PROSITE" id="PS00198">
    <property type="entry name" value="4FE4S_FER_1"/>
    <property type="match status" value="1"/>
</dbReference>
<keyword evidence="6" id="KW-0408">Iron</keyword>
<comment type="similarity">
    <text evidence="1">In the C-terminal section; belongs to the prokaryotic molybdopterin-containing oxidoreductase family.</text>
</comment>
<dbReference type="InterPro" id="IPR006963">
    <property type="entry name" value="Mopterin_OxRdtase_4Fe-4S_dom"/>
</dbReference>
<dbReference type="InterPro" id="IPR001041">
    <property type="entry name" value="2Fe-2S_ferredoxin-type"/>
</dbReference>